<dbReference type="EMBL" id="JBAWKC010000005">
    <property type="protein sequence ID" value="MFH6769816.1"/>
    <property type="molecule type" value="Genomic_DNA"/>
</dbReference>
<protein>
    <submittedName>
        <fullName evidence="2">DUF4252 domain-containing protein</fullName>
    </submittedName>
</protein>
<name>A0ABW7MSK3_9FLAO</name>
<comment type="caution">
    <text evidence="2">The sequence shown here is derived from an EMBL/GenBank/DDBJ whole genome shotgun (WGS) entry which is preliminary data.</text>
</comment>
<sequence length="181" mass="20532">MQRIVKNSVFIFITALLLVSCNNGASLQRYYVDNQETPNFTSIDLPVSILKMDESKLTDNQKEAYSSVKRLNFLGYRLDKDNLDAFNTELGKVKTILKDKKYNDLMEFNDKNAKVSVKYLGNDDTADEFIVFASSNEMGFGIVRVLGDKMSPEKMMTLADAMKNSNIDESQLGGIMDFFKK</sequence>
<dbReference type="PROSITE" id="PS51257">
    <property type="entry name" value="PROKAR_LIPOPROTEIN"/>
    <property type="match status" value="1"/>
</dbReference>
<accession>A0ABW7MSK3</accession>
<feature type="signal peptide" evidence="1">
    <location>
        <begin position="1"/>
        <end position="25"/>
    </location>
</feature>
<dbReference type="InterPro" id="IPR025348">
    <property type="entry name" value="DUF4252"/>
</dbReference>
<keyword evidence="3" id="KW-1185">Reference proteome</keyword>
<keyword evidence="1" id="KW-0732">Signal</keyword>
<feature type="chain" id="PRO_5045498937" evidence="1">
    <location>
        <begin position="26"/>
        <end position="181"/>
    </location>
</feature>
<dbReference type="RefSeq" id="WP_395439041.1">
    <property type="nucleotide sequence ID" value="NZ_JBAWKC010000005.1"/>
</dbReference>
<dbReference type="Proteomes" id="UP001610104">
    <property type="component" value="Unassembled WGS sequence"/>
</dbReference>
<evidence type="ECO:0000256" key="1">
    <source>
        <dbReference type="SAM" id="SignalP"/>
    </source>
</evidence>
<evidence type="ECO:0000313" key="2">
    <source>
        <dbReference type="EMBL" id="MFH6769816.1"/>
    </source>
</evidence>
<proteinExistence type="predicted"/>
<dbReference type="Pfam" id="PF14060">
    <property type="entry name" value="DUF4252"/>
    <property type="match status" value="1"/>
</dbReference>
<reference evidence="2 3" key="1">
    <citation type="submission" date="2024-02" db="EMBL/GenBank/DDBJ databases">
        <title>A Gaetbulibacter species isolated from tidal flats and genomic insights of their niches.</title>
        <authorList>
            <person name="Ye Y."/>
        </authorList>
    </citation>
    <scope>NUCLEOTIDE SEQUENCE [LARGE SCALE GENOMIC DNA]</scope>
    <source>
        <strain evidence="2 3">KEM-8</strain>
    </source>
</reference>
<organism evidence="2 3">
    <name type="scientific">Gaetbulibacter aquiaggeris</name>
    <dbReference type="NCBI Taxonomy" id="1735373"/>
    <lineage>
        <taxon>Bacteria</taxon>
        <taxon>Pseudomonadati</taxon>
        <taxon>Bacteroidota</taxon>
        <taxon>Flavobacteriia</taxon>
        <taxon>Flavobacteriales</taxon>
        <taxon>Flavobacteriaceae</taxon>
        <taxon>Gaetbulibacter</taxon>
    </lineage>
</organism>
<evidence type="ECO:0000313" key="3">
    <source>
        <dbReference type="Proteomes" id="UP001610104"/>
    </source>
</evidence>
<gene>
    <name evidence="2" type="ORF">V8G56_13775</name>
</gene>